<protein>
    <recommendedName>
        <fullName evidence="4">DUF4405 domain-containing protein</fullName>
    </recommendedName>
</protein>
<dbReference type="AlphaFoldDB" id="A0A9D1L902"/>
<gene>
    <name evidence="2" type="ORF">IAD16_04910</name>
</gene>
<keyword evidence="1" id="KW-0472">Membrane</keyword>
<dbReference type="Proteomes" id="UP000824091">
    <property type="component" value="Unassembled WGS sequence"/>
</dbReference>
<evidence type="ECO:0000256" key="1">
    <source>
        <dbReference type="SAM" id="Phobius"/>
    </source>
</evidence>
<keyword evidence="1" id="KW-0812">Transmembrane</keyword>
<evidence type="ECO:0008006" key="4">
    <source>
        <dbReference type="Google" id="ProtNLM"/>
    </source>
</evidence>
<feature type="transmembrane region" description="Helical" evidence="1">
    <location>
        <begin position="100"/>
        <end position="123"/>
    </location>
</feature>
<feature type="transmembrane region" description="Helical" evidence="1">
    <location>
        <begin position="64"/>
        <end position="88"/>
    </location>
</feature>
<evidence type="ECO:0000313" key="3">
    <source>
        <dbReference type="Proteomes" id="UP000824091"/>
    </source>
</evidence>
<comment type="caution">
    <text evidence="2">The sequence shown here is derived from an EMBL/GenBank/DDBJ whole genome shotgun (WGS) entry which is preliminary data.</text>
</comment>
<keyword evidence="1" id="KW-1133">Transmembrane helix</keyword>
<reference evidence="2" key="2">
    <citation type="journal article" date="2021" name="PeerJ">
        <title>Extensive microbial diversity within the chicken gut microbiome revealed by metagenomics and culture.</title>
        <authorList>
            <person name="Gilroy R."/>
            <person name="Ravi A."/>
            <person name="Getino M."/>
            <person name="Pursley I."/>
            <person name="Horton D.L."/>
            <person name="Alikhan N.F."/>
            <person name="Baker D."/>
            <person name="Gharbi K."/>
            <person name="Hall N."/>
            <person name="Watson M."/>
            <person name="Adriaenssens E.M."/>
            <person name="Foster-Nyarko E."/>
            <person name="Jarju S."/>
            <person name="Secka A."/>
            <person name="Antonio M."/>
            <person name="Oren A."/>
            <person name="Chaudhuri R.R."/>
            <person name="La Ragione R."/>
            <person name="Hildebrand F."/>
            <person name="Pallen M.J."/>
        </authorList>
    </citation>
    <scope>NUCLEOTIDE SEQUENCE</scope>
    <source>
        <strain evidence="2">11300</strain>
    </source>
</reference>
<organism evidence="2 3">
    <name type="scientific">Candidatus Fimisoma avicola</name>
    <dbReference type="NCBI Taxonomy" id="2840826"/>
    <lineage>
        <taxon>Bacteria</taxon>
        <taxon>Bacillati</taxon>
        <taxon>Bacillota</taxon>
        <taxon>Clostridia</taxon>
        <taxon>Eubacteriales</taxon>
        <taxon>Candidatus Fimisoma</taxon>
    </lineage>
</organism>
<evidence type="ECO:0000313" key="2">
    <source>
        <dbReference type="EMBL" id="HIU27697.1"/>
    </source>
</evidence>
<proteinExistence type="predicted"/>
<sequence length="129" mass="14893">MKLRMWADLAMTVLLLCQMAWLLIGETTHEWTGTAMFLLFIVHHVLNRRWYGSLFKGKHGPARLLQITVDILLLAAMAGLIISGVMLSRTEFAFFETGQPLVLFFAQYIAMLGMWICAGHYMIKFLRRR</sequence>
<dbReference type="EMBL" id="DVMO01000073">
    <property type="protein sequence ID" value="HIU27697.1"/>
    <property type="molecule type" value="Genomic_DNA"/>
</dbReference>
<name>A0A9D1L902_9FIRM</name>
<accession>A0A9D1L902</accession>
<feature type="transmembrane region" description="Helical" evidence="1">
    <location>
        <begin position="35"/>
        <end position="52"/>
    </location>
</feature>
<reference evidence="2" key="1">
    <citation type="submission" date="2020-10" db="EMBL/GenBank/DDBJ databases">
        <authorList>
            <person name="Gilroy R."/>
        </authorList>
    </citation>
    <scope>NUCLEOTIDE SEQUENCE</scope>
    <source>
        <strain evidence="2">11300</strain>
    </source>
</reference>